<dbReference type="HOGENOM" id="CLU_2263672_0_0_1"/>
<organism evidence="2 3">
    <name type="scientific">Edhazardia aedis (strain USNM 41457)</name>
    <name type="common">Microsporidian parasite</name>
    <dbReference type="NCBI Taxonomy" id="1003232"/>
    <lineage>
        <taxon>Eukaryota</taxon>
        <taxon>Fungi</taxon>
        <taxon>Fungi incertae sedis</taxon>
        <taxon>Microsporidia</taxon>
        <taxon>Edhazardia</taxon>
    </lineage>
</organism>
<evidence type="ECO:0000313" key="2">
    <source>
        <dbReference type="EMBL" id="EJW04925.1"/>
    </source>
</evidence>
<proteinExistence type="predicted"/>
<gene>
    <name evidence="2" type="ORF">EDEG_04154</name>
</gene>
<name>J9DQT1_EDHAE</name>
<evidence type="ECO:0000313" key="3">
    <source>
        <dbReference type="Proteomes" id="UP000003163"/>
    </source>
</evidence>
<dbReference type="InParanoid" id="J9DQT1"/>
<dbReference type="Proteomes" id="UP000003163">
    <property type="component" value="Unassembled WGS sequence"/>
</dbReference>
<feature type="transmembrane region" description="Helical" evidence="1">
    <location>
        <begin position="5"/>
        <end position="22"/>
    </location>
</feature>
<protein>
    <submittedName>
        <fullName evidence="2">Uncharacterized protein</fullName>
    </submittedName>
</protein>
<dbReference type="VEuPathDB" id="MicrosporidiaDB:EDEG_04154"/>
<reference evidence="2 3" key="1">
    <citation type="submission" date="2011-08" db="EMBL/GenBank/DDBJ databases">
        <authorList>
            <person name="Liu Z.J."/>
            <person name="Shi F.L."/>
            <person name="Lu J.Q."/>
            <person name="Li M."/>
            <person name="Wang Z.L."/>
        </authorList>
    </citation>
    <scope>NUCLEOTIDE SEQUENCE [LARGE SCALE GENOMIC DNA]</scope>
    <source>
        <strain evidence="2 3">USNM 41457</strain>
    </source>
</reference>
<evidence type="ECO:0000256" key="1">
    <source>
        <dbReference type="SAM" id="Phobius"/>
    </source>
</evidence>
<reference evidence="3" key="2">
    <citation type="submission" date="2015-07" db="EMBL/GenBank/DDBJ databases">
        <title>Contrasting host-pathogen interactions and genome evolution in two generalist and specialist microsporidian pathogens of mosquitoes.</title>
        <authorList>
            <consortium name="The Broad Institute Genomics Platform"/>
            <consortium name="The Broad Institute Genome Sequencing Center for Infectious Disease"/>
            <person name="Cuomo C.A."/>
            <person name="Sanscrainte N.D."/>
            <person name="Goldberg J.M."/>
            <person name="Heiman D."/>
            <person name="Young S."/>
            <person name="Zeng Q."/>
            <person name="Becnel J.J."/>
            <person name="Birren B.W."/>
        </authorList>
    </citation>
    <scope>NUCLEOTIDE SEQUENCE [LARGE SCALE GENOMIC DNA]</scope>
    <source>
        <strain evidence="3">USNM 41457</strain>
    </source>
</reference>
<comment type="caution">
    <text evidence="2">The sequence shown here is derived from an EMBL/GenBank/DDBJ whole genome shotgun (WGS) entry which is preliminary data.</text>
</comment>
<dbReference type="AlphaFoldDB" id="J9DQT1"/>
<keyword evidence="1" id="KW-0472">Membrane</keyword>
<keyword evidence="1" id="KW-1133">Transmembrane helix</keyword>
<accession>J9DQT1</accession>
<dbReference type="EMBL" id="AFBI03000468">
    <property type="protein sequence ID" value="EJW04925.1"/>
    <property type="molecule type" value="Genomic_DNA"/>
</dbReference>
<sequence length="103" mass="12656">MTTKYIFCTSCYVLCIFLFNILKKQKNYKYIINVMRNYDFYILIIFKMYNSNLSNRKMLLLQLKAYIKITKTINNSKKLKRDISLFDQLFHMEMHGNFWYFGI</sequence>
<keyword evidence="1" id="KW-0812">Transmembrane</keyword>
<keyword evidence="3" id="KW-1185">Reference proteome</keyword>